<evidence type="ECO:0000256" key="2">
    <source>
        <dbReference type="ARBA" id="ARBA00022481"/>
    </source>
</evidence>
<comment type="subcellular location">
    <subcellularLocation>
        <location evidence="1">Nucleus</location>
    </subcellularLocation>
</comment>
<dbReference type="HOGENOM" id="CLU_012140_1_1_1"/>
<protein>
    <submittedName>
        <fullName evidence="8">Si:ch211-107m4.1</fullName>
    </submittedName>
</protein>
<reference evidence="9" key="1">
    <citation type="journal article" date="2004" name="Nature">
        <title>Genome duplication in the teleost fish Tetraodon nigroviridis reveals the early vertebrate proto-karyotype.</title>
        <authorList>
            <person name="Jaillon O."/>
            <person name="Aury J.-M."/>
            <person name="Brunet F."/>
            <person name="Petit J.-L."/>
            <person name="Stange-Thomann N."/>
            <person name="Mauceli E."/>
            <person name="Bouneau L."/>
            <person name="Fischer C."/>
            <person name="Ozouf-Costaz C."/>
            <person name="Bernot A."/>
            <person name="Nicaud S."/>
            <person name="Jaffe D."/>
            <person name="Fisher S."/>
            <person name="Lutfalla G."/>
            <person name="Dossat C."/>
            <person name="Segurens B."/>
            <person name="Dasilva C."/>
            <person name="Salanoubat M."/>
            <person name="Levy M."/>
            <person name="Boudet N."/>
            <person name="Castellano S."/>
            <person name="Anthouard V."/>
            <person name="Jubin C."/>
            <person name="Castelli V."/>
            <person name="Katinka M."/>
            <person name="Vacherie B."/>
            <person name="Biemont C."/>
            <person name="Skalli Z."/>
            <person name="Cattolico L."/>
            <person name="Poulain J."/>
            <person name="De Berardinis V."/>
            <person name="Cruaud C."/>
            <person name="Duprat S."/>
            <person name="Brottier P."/>
            <person name="Coutanceau J.-P."/>
            <person name="Gouzy J."/>
            <person name="Parra G."/>
            <person name="Lardier G."/>
            <person name="Chapple C."/>
            <person name="McKernan K.J."/>
            <person name="McEwan P."/>
            <person name="Bosak S."/>
            <person name="Kellis M."/>
            <person name="Volff J.-N."/>
            <person name="Guigo R."/>
            <person name="Zody M.C."/>
            <person name="Mesirov J."/>
            <person name="Lindblad-Toh K."/>
            <person name="Birren B."/>
            <person name="Nusbaum C."/>
            <person name="Kahn D."/>
            <person name="Robinson-Rechavi M."/>
            <person name="Laudet V."/>
            <person name="Schachter V."/>
            <person name="Quetier F."/>
            <person name="Saurin W."/>
            <person name="Scarpelli C."/>
            <person name="Wincker P."/>
            <person name="Lander E.S."/>
            <person name="Weissenbach J."/>
            <person name="Roest Crollius H."/>
        </authorList>
    </citation>
    <scope>NUCLEOTIDE SEQUENCE [LARGE SCALE GENOMIC DNA]</scope>
</reference>
<keyword evidence="2" id="KW-0488">Methylation</keyword>
<feature type="domain" description="SAP" evidence="7">
    <location>
        <begin position="6"/>
        <end position="40"/>
    </location>
</feature>
<dbReference type="SUPFAM" id="SSF68906">
    <property type="entry name" value="SAP domain"/>
    <property type="match status" value="1"/>
</dbReference>
<reference evidence="8" key="3">
    <citation type="submission" date="2025-09" db="UniProtKB">
        <authorList>
            <consortium name="Ensembl"/>
        </authorList>
    </citation>
    <scope>IDENTIFICATION</scope>
</reference>
<evidence type="ECO:0000259" key="7">
    <source>
        <dbReference type="PROSITE" id="PS50800"/>
    </source>
</evidence>
<keyword evidence="3" id="KW-0597">Phosphoprotein</keyword>
<sequence>MKLDDIKKLKVPELRFKLKELGLEAKGLKAELVTRLWSASEAGKCKDVEENYKEKDTVVTDGILVIQTIPTDTLDAPPEEAGTSGKMDPGRELSDAATQTETDTDLSHKHSQAVPARGPGPQAAQRQAGIQQGDEDDCEESGGAQASEERGRGRAFYEFKEEIRYKRQKMNYFAMKVGRQINSSFLACTDDSHLHFEMAPDGCGGQPLFWDRFPSLWSGCRLTHGVGQGGVGFEVRVEALLTTRLDQKDEEPRQGLRVGWSPPDASLLLGEDDLSFAYDGRGIKVSGGTKEKFGEPFTVGDIIGCYASFSTDAVEISFQKNGRFMGAAFSLGRPALRGRPLLPHVLCKGCSVSFHLDPAAPPWYPAPASFAPLVALPAGQLVRAALAPPSHTQCEVLLMVGLPGSGKSHWARTHRKQHPDKHYRLLGTEELLSCMIVSLLRGSMTSVKQRENQLQQAAQCLTELIKLAAQTPGNYILDQCNILFSARRYKLQLFAAFRRKVLVVFPSADEWKRRLSEHQPIPETALLKLQLSCRLPEPQSELLEELQYLELPGEQAQKLLREYQDQAHRLLPPVPK</sequence>
<dbReference type="PANTHER" id="PTHR12381:SF66">
    <property type="entry name" value="HETEROGENEOUS NUCLEAR RIBONUCLEOPROTEIN U-LIKE PROTEIN 2"/>
    <property type="match status" value="1"/>
</dbReference>
<evidence type="ECO:0000256" key="1">
    <source>
        <dbReference type="ARBA" id="ARBA00004123"/>
    </source>
</evidence>
<evidence type="ECO:0000256" key="3">
    <source>
        <dbReference type="ARBA" id="ARBA00022553"/>
    </source>
</evidence>
<dbReference type="InterPro" id="IPR003034">
    <property type="entry name" value="SAP_dom"/>
</dbReference>
<evidence type="ECO:0000313" key="8">
    <source>
        <dbReference type="Ensembl" id="ENSTNIP00000001014.1"/>
    </source>
</evidence>
<dbReference type="InterPro" id="IPR035778">
    <property type="entry name" value="SPRY_hnRNP_U"/>
</dbReference>
<dbReference type="InterPro" id="IPR003877">
    <property type="entry name" value="SPRY_dom"/>
</dbReference>
<evidence type="ECO:0000259" key="6">
    <source>
        <dbReference type="PROSITE" id="PS50188"/>
    </source>
</evidence>
<evidence type="ECO:0000256" key="4">
    <source>
        <dbReference type="ARBA" id="ARBA00023242"/>
    </source>
</evidence>
<feature type="region of interest" description="Disordered" evidence="5">
    <location>
        <begin position="70"/>
        <end position="151"/>
    </location>
</feature>
<dbReference type="InterPro" id="IPR043136">
    <property type="entry name" value="B30.2/SPRY_sf"/>
</dbReference>
<dbReference type="InterPro" id="IPR013320">
    <property type="entry name" value="ConA-like_dom_sf"/>
</dbReference>
<dbReference type="InterPro" id="IPR036361">
    <property type="entry name" value="SAP_dom_sf"/>
</dbReference>
<dbReference type="SMART" id="SM00513">
    <property type="entry name" value="SAP"/>
    <property type="match status" value="1"/>
</dbReference>
<evidence type="ECO:0000256" key="5">
    <source>
        <dbReference type="SAM" id="MobiDB-lite"/>
    </source>
</evidence>
<dbReference type="Gene3D" id="1.10.720.30">
    <property type="entry name" value="SAP domain"/>
    <property type="match status" value="1"/>
</dbReference>
<dbReference type="OMA" id="VKLILCH"/>
<dbReference type="AlphaFoldDB" id="H3BYE8"/>
<dbReference type="InterPro" id="IPR027417">
    <property type="entry name" value="P-loop_NTPase"/>
</dbReference>
<dbReference type="PROSITE" id="PS50800">
    <property type="entry name" value="SAP"/>
    <property type="match status" value="1"/>
</dbReference>
<dbReference type="Pfam" id="PF02037">
    <property type="entry name" value="SAP"/>
    <property type="match status" value="1"/>
</dbReference>
<keyword evidence="9" id="KW-1185">Reference proteome</keyword>
<feature type="domain" description="B30.2/SPRY" evidence="6">
    <location>
        <begin position="155"/>
        <end position="363"/>
    </location>
</feature>
<dbReference type="PROSITE" id="PS50188">
    <property type="entry name" value="B302_SPRY"/>
    <property type="match status" value="1"/>
</dbReference>
<dbReference type="InterPro" id="IPR001870">
    <property type="entry name" value="B30.2/SPRY"/>
</dbReference>
<organism evidence="8 9">
    <name type="scientific">Tetraodon nigroviridis</name>
    <name type="common">Spotted green pufferfish</name>
    <name type="synonym">Chelonodon nigroviridis</name>
    <dbReference type="NCBI Taxonomy" id="99883"/>
    <lineage>
        <taxon>Eukaryota</taxon>
        <taxon>Metazoa</taxon>
        <taxon>Chordata</taxon>
        <taxon>Craniata</taxon>
        <taxon>Vertebrata</taxon>
        <taxon>Euteleostomi</taxon>
        <taxon>Actinopterygii</taxon>
        <taxon>Neopterygii</taxon>
        <taxon>Teleostei</taxon>
        <taxon>Neoteleostei</taxon>
        <taxon>Acanthomorphata</taxon>
        <taxon>Eupercaria</taxon>
        <taxon>Tetraodontiformes</taxon>
        <taxon>Tetradontoidea</taxon>
        <taxon>Tetraodontidae</taxon>
        <taxon>Tetraodon</taxon>
    </lineage>
</organism>
<dbReference type="PANTHER" id="PTHR12381">
    <property type="entry name" value="HETEROGENEOUS NUCLEAR RIBONUCLEOPROTEIN U FAMILY MEMBER"/>
    <property type="match status" value="1"/>
</dbReference>
<reference evidence="8" key="2">
    <citation type="submission" date="2025-08" db="UniProtKB">
        <authorList>
            <consortium name="Ensembl"/>
        </authorList>
    </citation>
    <scope>IDENTIFICATION</scope>
</reference>
<dbReference type="Ensembl" id="ENSTNIT00000001526.1">
    <property type="protein sequence ID" value="ENSTNIP00000001014.1"/>
    <property type="gene ID" value="ENSTNIG00000000741.1"/>
</dbReference>
<keyword evidence="4" id="KW-0539">Nucleus</keyword>
<accession>H3BYE8</accession>
<dbReference type="Gene3D" id="3.40.50.300">
    <property type="entry name" value="P-loop containing nucleotide triphosphate hydrolases"/>
    <property type="match status" value="1"/>
</dbReference>
<dbReference type="SMART" id="SM00449">
    <property type="entry name" value="SPRY"/>
    <property type="match status" value="1"/>
</dbReference>
<dbReference type="GO" id="GO:0000380">
    <property type="term" value="P:alternative mRNA splicing, via spliceosome"/>
    <property type="evidence" value="ECO:0007669"/>
    <property type="project" value="TreeGrafter"/>
</dbReference>
<dbReference type="STRING" id="99883.ENSTNIP00000001014"/>
<dbReference type="SUPFAM" id="SSF49899">
    <property type="entry name" value="Concanavalin A-like lectins/glucanases"/>
    <property type="match status" value="1"/>
</dbReference>
<dbReference type="Gene3D" id="2.60.120.920">
    <property type="match status" value="1"/>
</dbReference>
<dbReference type="FunCoup" id="H3BYE8">
    <property type="interactions" value="7"/>
</dbReference>
<feature type="compositionally biased region" description="Low complexity" evidence="5">
    <location>
        <begin position="112"/>
        <end position="132"/>
    </location>
</feature>
<dbReference type="CDD" id="cd12884">
    <property type="entry name" value="SPRY_hnRNP"/>
    <property type="match status" value="1"/>
</dbReference>
<dbReference type="GO" id="GO:0005634">
    <property type="term" value="C:nucleus"/>
    <property type="evidence" value="ECO:0007669"/>
    <property type="project" value="UniProtKB-SubCell"/>
</dbReference>
<proteinExistence type="predicted"/>
<dbReference type="SUPFAM" id="SSF52540">
    <property type="entry name" value="P-loop containing nucleoside triphosphate hydrolases"/>
    <property type="match status" value="1"/>
</dbReference>
<evidence type="ECO:0000313" key="9">
    <source>
        <dbReference type="Proteomes" id="UP000007303"/>
    </source>
</evidence>
<dbReference type="Pfam" id="PF13671">
    <property type="entry name" value="AAA_33"/>
    <property type="match status" value="1"/>
</dbReference>
<name>H3BYE8_TETNG</name>
<dbReference type="InParanoid" id="H3BYE8"/>
<dbReference type="GeneTree" id="ENSGT00940000160376"/>
<dbReference type="Proteomes" id="UP000007303">
    <property type="component" value="Unassembled WGS sequence"/>
</dbReference>
<dbReference type="GO" id="GO:0003723">
    <property type="term" value="F:RNA binding"/>
    <property type="evidence" value="ECO:0007669"/>
    <property type="project" value="TreeGrafter"/>
</dbReference>
<dbReference type="Pfam" id="PF00622">
    <property type="entry name" value="SPRY"/>
    <property type="match status" value="1"/>
</dbReference>